<sequence length="256" mass="27876">MHSLAIAAITNTGLYRRRNEDSLLVGRDVLACVSLTEPKTWRIDSYPVILAVADGIGGSVAGDIASREVMRCLARPLCPDREETLHNLIHAAQTHLDHLVETRPDLDGLGTTLAGVLALHDRIIIFSCGDSRVYMNLPGNEGIQCMTKDHSVVQEMIETGRLTEKEARSHPLGHIITSCLSGGRRRSSLDIRMSTHPIQKGTRLVLCTDGVWDYGGELFLKAALRGDPTSATQEILSICYDAGAPDNITLIIADVE</sequence>
<evidence type="ECO:0000259" key="1">
    <source>
        <dbReference type="PROSITE" id="PS51746"/>
    </source>
</evidence>
<dbReference type="Pfam" id="PF13672">
    <property type="entry name" value="PP2C_2"/>
    <property type="match status" value="1"/>
</dbReference>
<accession>Q2FU22</accession>
<gene>
    <name evidence="2" type="ordered locus">Mhun_2768</name>
</gene>
<dbReference type="Proteomes" id="UP000001941">
    <property type="component" value="Chromosome"/>
</dbReference>
<keyword evidence="3" id="KW-1185">Reference proteome</keyword>
<proteinExistence type="predicted"/>
<dbReference type="PROSITE" id="PS51746">
    <property type="entry name" value="PPM_2"/>
    <property type="match status" value="1"/>
</dbReference>
<evidence type="ECO:0000313" key="3">
    <source>
        <dbReference type="Proteomes" id="UP000001941"/>
    </source>
</evidence>
<dbReference type="InterPro" id="IPR036457">
    <property type="entry name" value="PPM-type-like_dom_sf"/>
</dbReference>
<protein>
    <submittedName>
        <fullName evidence="2">Protein serine/threonine phosphatase</fullName>
    </submittedName>
</protein>
<dbReference type="OrthoDB" id="198002at2157"/>
<dbReference type="EMBL" id="CP000254">
    <property type="protein sequence ID" value="ABD42463.1"/>
    <property type="molecule type" value="Genomic_DNA"/>
</dbReference>
<dbReference type="Gene3D" id="3.60.40.10">
    <property type="entry name" value="PPM-type phosphatase domain"/>
    <property type="match status" value="1"/>
</dbReference>
<dbReference type="GeneID" id="3922637"/>
<dbReference type="AlphaFoldDB" id="Q2FU22"/>
<name>Q2FU22_METHJ</name>
<dbReference type="SUPFAM" id="SSF81606">
    <property type="entry name" value="PP2C-like"/>
    <property type="match status" value="1"/>
</dbReference>
<evidence type="ECO:0000313" key="2">
    <source>
        <dbReference type="EMBL" id="ABD42463.1"/>
    </source>
</evidence>
<dbReference type="InterPro" id="IPR001932">
    <property type="entry name" value="PPM-type_phosphatase-like_dom"/>
</dbReference>
<dbReference type="InParanoid" id="Q2FU22"/>
<feature type="domain" description="PPM-type phosphatase" evidence="1">
    <location>
        <begin position="5"/>
        <end position="255"/>
    </location>
</feature>
<dbReference type="CDD" id="cd00143">
    <property type="entry name" value="PP2Cc"/>
    <property type="match status" value="1"/>
</dbReference>
<dbReference type="SMART" id="SM00332">
    <property type="entry name" value="PP2Cc"/>
    <property type="match status" value="1"/>
</dbReference>
<dbReference type="RefSeq" id="WP_011449719.1">
    <property type="nucleotide sequence ID" value="NC_007796.1"/>
</dbReference>
<dbReference type="eggNOG" id="arCOG05302">
    <property type="taxonomic scope" value="Archaea"/>
</dbReference>
<organism evidence="2 3">
    <name type="scientific">Methanospirillum hungatei JF-1 (strain ATCC 27890 / DSM 864 / NBRC 100397 / JF-1)</name>
    <dbReference type="NCBI Taxonomy" id="323259"/>
    <lineage>
        <taxon>Archaea</taxon>
        <taxon>Methanobacteriati</taxon>
        <taxon>Methanobacteriota</taxon>
        <taxon>Stenosarchaea group</taxon>
        <taxon>Methanomicrobia</taxon>
        <taxon>Methanomicrobiales</taxon>
        <taxon>Methanospirillaceae</taxon>
        <taxon>Methanospirillum</taxon>
    </lineage>
</organism>
<dbReference type="HOGENOM" id="CLU_034545_3_1_2"/>
<reference evidence="3" key="1">
    <citation type="journal article" date="2016" name="Stand. Genomic Sci.">
        <title>Complete genome sequence of Methanospirillum hungatei type strain JF1.</title>
        <authorList>
            <person name="Gunsalus R.P."/>
            <person name="Cook L.E."/>
            <person name="Crable B."/>
            <person name="Rohlin L."/>
            <person name="McDonald E."/>
            <person name="Mouttaki H."/>
            <person name="Sieber J.R."/>
            <person name="Poweleit N."/>
            <person name="Zhou H."/>
            <person name="Lapidus A.L."/>
            <person name="Daligault H.E."/>
            <person name="Land M."/>
            <person name="Gilna P."/>
            <person name="Ivanova N."/>
            <person name="Kyrpides N."/>
            <person name="Culley D.E."/>
            <person name="McInerney M.J."/>
        </authorList>
    </citation>
    <scope>NUCLEOTIDE SEQUENCE [LARGE SCALE GENOMIC DNA]</scope>
    <source>
        <strain evidence="3">ATCC 27890 / DSM 864 / NBRC 100397 / JF-1</strain>
    </source>
</reference>
<dbReference type="KEGG" id="mhu:Mhun_2768"/>
<dbReference type="SMART" id="SM00331">
    <property type="entry name" value="PP2C_SIG"/>
    <property type="match status" value="1"/>
</dbReference>
<dbReference type="EnsemblBacteria" id="ABD42463">
    <property type="protein sequence ID" value="ABD42463"/>
    <property type="gene ID" value="Mhun_2768"/>
</dbReference>
<dbReference type="STRING" id="323259.Mhun_2768"/>